<dbReference type="Proteomes" id="UP000229385">
    <property type="component" value="Unassembled WGS sequence"/>
</dbReference>
<dbReference type="AlphaFoldDB" id="A0A2M7XB13"/>
<reference evidence="2" key="1">
    <citation type="submission" date="2017-09" db="EMBL/GenBank/DDBJ databases">
        <title>Depth-based differentiation of microbial function through sediment-hosted aquifers and enrichment of novel symbionts in the deep terrestrial subsurface.</title>
        <authorList>
            <person name="Probst A.J."/>
            <person name="Ladd B."/>
            <person name="Jarett J.K."/>
            <person name="Geller-Mcgrath D.E."/>
            <person name="Sieber C.M.K."/>
            <person name="Emerson J.B."/>
            <person name="Anantharaman K."/>
            <person name="Thomas B.C."/>
            <person name="Malmstrom R."/>
            <person name="Stieglmeier M."/>
            <person name="Klingl A."/>
            <person name="Woyke T."/>
            <person name="Ryan C.M."/>
            <person name="Banfield J.F."/>
        </authorList>
    </citation>
    <scope>NUCLEOTIDE SEQUENCE [LARGE SCALE GENOMIC DNA]</scope>
</reference>
<sequence length="435" mass="50757">MSSFHQFRPEDALIFHKLPHQFRIVIEMGRIYDDLICLGIEPKVALYTAYVRTHQSNKGPATTVGDDKFYDHMSGYLRSARGIVRQLIQENHQPFSRSLAPHNRVSVCLDPIQMLTMATQNPGTHADRLSYRLQFEARRQFGIALQLFAIEAVDSDLRVSQDLFEIDKLAQERLFSKETSREVGLVAWQDQQNQYRMADVQIFDRRTREEAVRRARELKRAHEPFIEDQLTCRVARDNGRAYVVYAIDRGKELLPTLLKLERGRQLTDRRGWKYVVIGVDEGDGLRVATRKDAQDFLDFSARILWKLPLLNQEDEGSPNPNRDRTYWDLKLTGHFLRECQDDGRIILGPAEQLVTTIGDHLDADHAHADVNHRLYRASQIDEYINPIWFPHTYEAFKGIVRMRRLHLPGYGVNWGSKDVKRRLYEWRLSQIETST</sequence>
<organism evidence="1 2">
    <name type="scientific">Candidatus Uhrbacteria bacterium CG_4_9_14_3_um_filter_50_9</name>
    <dbReference type="NCBI Taxonomy" id="1975035"/>
    <lineage>
        <taxon>Bacteria</taxon>
        <taxon>Candidatus Uhriibacteriota</taxon>
    </lineage>
</organism>
<evidence type="ECO:0000313" key="1">
    <source>
        <dbReference type="EMBL" id="PJA45053.1"/>
    </source>
</evidence>
<comment type="caution">
    <text evidence="1">The sequence shown here is derived from an EMBL/GenBank/DDBJ whole genome shotgun (WGS) entry which is preliminary data.</text>
</comment>
<protein>
    <submittedName>
        <fullName evidence="1">Uncharacterized protein</fullName>
    </submittedName>
</protein>
<evidence type="ECO:0000313" key="2">
    <source>
        <dbReference type="Proteomes" id="UP000229385"/>
    </source>
</evidence>
<proteinExistence type="predicted"/>
<name>A0A2M7XB13_9BACT</name>
<gene>
    <name evidence="1" type="ORF">CO174_05205</name>
</gene>
<dbReference type="EMBL" id="PFWU01000052">
    <property type="protein sequence ID" value="PJA45053.1"/>
    <property type="molecule type" value="Genomic_DNA"/>
</dbReference>
<accession>A0A2M7XB13</accession>